<keyword evidence="2" id="KW-1185">Reference proteome</keyword>
<dbReference type="Proteomes" id="UP001642483">
    <property type="component" value="Unassembled WGS sequence"/>
</dbReference>
<sequence>MRKLDGRQRQTTFIVTTAINISDQSRQCAQTEDLRRDAIHNAPLVEILDNITKAATGFSKPLDDANLSPMLGVTHERLKLFIRLASRLNRWCTTRCNQCNEQKVTTTL</sequence>
<comment type="caution">
    <text evidence="1">The sequence shown here is derived from an EMBL/GenBank/DDBJ whole genome shotgun (WGS) entry which is preliminary data.</text>
</comment>
<reference evidence="1 2" key="1">
    <citation type="submission" date="2024-02" db="EMBL/GenBank/DDBJ databases">
        <authorList>
            <person name="Daric V."/>
            <person name="Darras S."/>
        </authorList>
    </citation>
    <scope>NUCLEOTIDE SEQUENCE [LARGE SCALE GENOMIC DNA]</scope>
</reference>
<accession>A0ABP0EV34</accession>
<evidence type="ECO:0000313" key="1">
    <source>
        <dbReference type="EMBL" id="CAK8671246.1"/>
    </source>
</evidence>
<name>A0ABP0EV34_CLALP</name>
<proteinExistence type="predicted"/>
<protein>
    <submittedName>
        <fullName evidence="1">Uncharacterized protein</fullName>
    </submittedName>
</protein>
<organism evidence="1 2">
    <name type="scientific">Clavelina lepadiformis</name>
    <name type="common">Light-bulb sea squirt</name>
    <name type="synonym">Ascidia lepadiformis</name>
    <dbReference type="NCBI Taxonomy" id="159417"/>
    <lineage>
        <taxon>Eukaryota</taxon>
        <taxon>Metazoa</taxon>
        <taxon>Chordata</taxon>
        <taxon>Tunicata</taxon>
        <taxon>Ascidiacea</taxon>
        <taxon>Aplousobranchia</taxon>
        <taxon>Clavelinidae</taxon>
        <taxon>Clavelina</taxon>
    </lineage>
</organism>
<evidence type="ECO:0000313" key="2">
    <source>
        <dbReference type="Proteomes" id="UP001642483"/>
    </source>
</evidence>
<gene>
    <name evidence="1" type="ORF">CVLEPA_LOCUS297</name>
</gene>
<dbReference type="EMBL" id="CAWYQH010000001">
    <property type="protein sequence ID" value="CAK8671246.1"/>
    <property type="molecule type" value="Genomic_DNA"/>
</dbReference>